<evidence type="ECO:0000313" key="2">
    <source>
        <dbReference type="Proteomes" id="UP000325081"/>
    </source>
</evidence>
<protein>
    <submittedName>
        <fullName evidence="1">Molybdenum cofactor guanylyltransferase</fullName>
    </submittedName>
</protein>
<keyword evidence="1" id="KW-0548">Nucleotidyltransferase</keyword>
<dbReference type="GO" id="GO:0016779">
    <property type="term" value="F:nucleotidyltransferase activity"/>
    <property type="evidence" value="ECO:0007669"/>
    <property type="project" value="UniProtKB-KW"/>
</dbReference>
<keyword evidence="2" id="KW-1185">Reference proteome</keyword>
<comment type="caution">
    <text evidence="1">The sequence shown here is derived from an EMBL/GenBank/DDBJ whole genome shotgun (WGS) entry which is preliminary data.</text>
</comment>
<dbReference type="EMBL" id="BKCP01004339">
    <property type="protein sequence ID" value="GER30309.1"/>
    <property type="molecule type" value="Genomic_DNA"/>
</dbReference>
<dbReference type="Proteomes" id="UP000325081">
    <property type="component" value="Unassembled WGS sequence"/>
</dbReference>
<dbReference type="OrthoDB" id="2158884at2759"/>
<evidence type="ECO:0000313" key="1">
    <source>
        <dbReference type="EMBL" id="GER30309.1"/>
    </source>
</evidence>
<reference evidence="2" key="1">
    <citation type="journal article" date="2019" name="Curr. Biol.">
        <title>Genome Sequence of Striga asiatica Provides Insight into the Evolution of Plant Parasitism.</title>
        <authorList>
            <person name="Yoshida S."/>
            <person name="Kim S."/>
            <person name="Wafula E.K."/>
            <person name="Tanskanen J."/>
            <person name="Kim Y.M."/>
            <person name="Honaas L."/>
            <person name="Yang Z."/>
            <person name="Spallek T."/>
            <person name="Conn C.E."/>
            <person name="Ichihashi Y."/>
            <person name="Cheong K."/>
            <person name="Cui S."/>
            <person name="Der J.P."/>
            <person name="Gundlach H."/>
            <person name="Jiao Y."/>
            <person name="Hori C."/>
            <person name="Ishida J.K."/>
            <person name="Kasahara H."/>
            <person name="Kiba T."/>
            <person name="Kim M.S."/>
            <person name="Koo N."/>
            <person name="Laohavisit A."/>
            <person name="Lee Y.H."/>
            <person name="Lumba S."/>
            <person name="McCourt P."/>
            <person name="Mortimer J.C."/>
            <person name="Mutuku J.M."/>
            <person name="Nomura T."/>
            <person name="Sasaki-Sekimoto Y."/>
            <person name="Seto Y."/>
            <person name="Wang Y."/>
            <person name="Wakatake T."/>
            <person name="Sakakibara H."/>
            <person name="Demura T."/>
            <person name="Yamaguchi S."/>
            <person name="Yoneyama K."/>
            <person name="Manabe R.I."/>
            <person name="Nelson D.C."/>
            <person name="Schulman A.H."/>
            <person name="Timko M.P."/>
            <person name="dePamphilis C.W."/>
            <person name="Choi D."/>
            <person name="Shirasu K."/>
        </authorList>
    </citation>
    <scope>NUCLEOTIDE SEQUENCE [LARGE SCALE GENOMIC DNA]</scope>
    <source>
        <strain evidence="2">cv. UVA1</strain>
    </source>
</reference>
<proteinExistence type="predicted"/>
<sequence length="130" mass="14737">MGKHGKEKEKARYSIWDVIFYAKQVKMIVYLSKHLLGRPVSCERPANKSHPPAFIGGGIDERFVSSRVLGDSAMFPSFSAAISKALTTLKHRFKYYLNLRTVVIWQEKNCFGASGSIISPDISYHFFVPH</sequence>
<accession>A0A5A7PBV0</accession>
<organism evidence="1 2">
    <name type="scientific">Striga asiatica</name>
    <name type="common">Asiatic witchweed</name>
    <name type="synonym">Buchnera asiatica</name>
    <dbReference type="NCBI Taxonomy" id="4170"/>
    <lineage>
        <taxon>Eukaryota</taxon>
        <taxon>Viridiplantae</taxon>
        <taxon>Streptophyta</taxon>
        <taxon>Embryophyta</taxon>
        <taxon>Tracheophyta</taxon>
        <taxon>Spermatophyta</taxon>
        <taxon>Magnoliopsida</taxon>
        <taxon>eudicotyledons</taxon>
        <taxon>Gunneridae</taxon>
        <taxon>Pentapetalae</taxon>
        <taxon>asterids</taxon>
        <taxon>lamiids</taxon>
        <taxon>Lamiales</taxon>
        <taxon>Orobanchaceae</taxon>
        <taxon>Buchnereae</taxon>
        <taxon>Striga</taxon>
    </lineage>
</organism>
<gene>
    <name evidence="1" type="ORF">STAS_06246</name>
</gene>
<keyword evidence="1" id="KW-0808">Transferase</keyword>
<dbReference type="AlphaFoldDB" id="A0A5A7PBV0"/>
<name>A0A5A7PBV0_STRAF</name>